<organism evidence="3 4">
    <name type="scientific">Nonomuraea polychroma</name>
    <dbReference type="NCBI Taxonomy" id="46176"/>
    <lineage>
        <taxon>Bacteria</taxon>
        <taxon>Bacillati</taxon>
        <taxon>Actinomycetota</taxon>
        <taxon>Actinomycetes</taxon>
        <taxon>Streptosporangiales</taxon>
        <taxon>Streptosporangiaceae</taxon>
        <taxon>Nonomuraea</taxon>
    </lineage>
</organism>
<dbReference type="AlphaFoldDB" id="A0A438MKP6"/>
<dbReference type="Proteomes" id="UP000284824">
    <property type="component" value="Unassembled WGS sequence"/>
</dbReference>
<keyword evidence="2" id="KW-1133">Transmembrane helix</keyword>
<evidence type="ECO:0000313" key="4">
    <source>
        <dbReference type="Proteomes" id="UP000284824"/>
    </source>
</evidence>
<comment type="caution">
    <text evidence="3">The sequence shown here is derived from an EMBL/GenBank/DDBJ whole genome shotgun (WGS) entry which is preliminary data.</text>
</comment>
<proteinExistence type="predicted"/>
<sequence>MSTPPPQGPNGPWQPPYGPPPQDPNHPRQPPYGPPPPPSSGASSGVVVALAFAGLALYSVLNVIVGFFIFAVAMDSSGPHTAYVAAGAAVLALIGLGGGIGLVLIRQSWTRGLGLGLMIGWALWSILSAGICTGLNPSLYG</sequence>
<name>A0A438MKP6_9ACTN</name>
<feature type="transmembrane region" description="Helical" evidence="2">
    <location>
        <begin position="46"/>
        <end position="70"/>
    </location>
</feature>
<feature type="region of interest" description="Disordered" evidence="1">
    <location>
        <begin position="1"/>
        <end position="44"/>
    </location>
</feature>
<gene>
    <name evidence="3" type="ORF">EDD27_9149</name>
</gene>
<evidence type="ECO:0000256" key="1">
    <source>
        <dbReference type="SAM" id="MobiDB-lite"/>
    </source>
</evidence>
<reference evidence="3 4" key="1">
    <citation type="submission" date="2019-01" db="EMBL/GenBank/DDBJ databases">
        <title>Sequencing the genomes of 1000 actinobacteria strains.</title>
        <authorList>
            <person name="Klenk H.-P."/>
        </authorList>
    </citation>
    <scope>NUCLEOTIDE SEQUENCE [LARGE SCALE GENOMIC DNA]</scope>
    <source>
        <strain evidence="3 4">DSM 43925</strain>
    </source>
</reference>
<dbReference type="EMBL" id="SAUN01000001">
    <property type="protein sequence ID" value="RVX46277.1"/>
    <property type="molecule type" value="Genomic_DNA"/>
</dbReference>
<evidence type="ECO:0000313" key="3">
    <source>
        <dbReference type="EMBL" id="RVX46277.1"/>
    </source>
</evidence>
<feature type="compositionally biased region" description="Pro residues" evidence="1">
    <location>
        <begin position="1"/>
        <end position="39"/>
    </location>
</feature>
<accession>A0A438MKP6</accession>
<keyword evidence="2" id="KW-0472">Membrane</keyword>
<keyword evidence="4" id="KW-1185">Reference proteome</keyword>
<feature type="transmembrane region" description="Helical" evidence="2">
    <location>
        <begin position="82"/>
        <end position="105"/>
    </location>
</feature>
<evidence type="ECO:0000256" key="2">
    <source>
        <dbReference type="SAM" id="Phobius"/>
    </source>
</evidence>
<feature type="transmembrane region" description="Helical" evidence="2">
    <location>
        <begin position="112"/>
        <end position="136"/>
    </location>
</feature>
<protein>
    <submittedName>
        <fullName evidence="3">Uncharacterized protein</fullName>
    </submittedName>
</protein>
<keyword evidence="2" id="KW-0812">Transmembrane</keyword>